<accession>A0A164SYR9</accession>
<dbReference type="EMBL" id="LRGB01001899">
    <property type="protein sequence ID" value="KZS10077.1"/>
    <property type="molecule type" value="Genomic_DNA"/>
</dbReference>
<comment type="caution">
    <text evidence="1">The sequence shown here is derived from an EMBL/GenBank/DDBJ whole genome shotgun (WGS) entry which is preliminary data.</text>
</comment>
<name>A0A164SYR9_9CRUS</name>
<evidence type="ECO:0000313" key="2">
    <source>
        <dbReference type="Proteomes" id="UP000076858"/>
    </source>
</evidence>
<evidence type="ECO:0000313" key="1">
    <source>
        <dbReference type="EMBL" id="KZS10077.1"/>
    </source>
</evidence>
<protein>
    <submittedName>
        <fullName evidence="1">Uncharacterized protein</fullName>
    </submittedName>
</protein>
<organism evidence="1 2">
    <name type="scientific">Daphnia magna</name>
    <dbReference type="NCBI Taxonomy" id="35525"/>
    <lineage>
        <taxon>Eukaryota</taxon>
        <taxon>Metazoa</taxon>
        <taxon>Ecdysozoa</taxon>
        <taxon>Arthropoda</taxon>
        <taxon>Crustacea</taxon>
        <taxon>Branchiopoda</taxon>
        <taxon>Diplostraca</taxon>
        <taxon>Cladocera</taxon>
        <taxon>Anomopoda</taxon>
        <taxon>Daphniidae</taxon>
        <taxon>Daphnia</taxon>
    </lineage>
</organism>
<reference evidence="1 2" key="1">
    <citation type="submission" date="2016-03" db="EMBL/GenBank/DDBJ databases">
        <title>EvidentialGene: Evidence-directed Construction of Genes on Genomes.</title>
        <authorList>
            <person name="Gilbert D.G."/>
            <person name="Choi J.-H."/>
            <person name="Mockaitis K."/>
            <person name="Colbourne J."/>
            <person name="Pfrender M."/>
        </authorList>
    </citation>
    <scope>NUCLEOTIDE SEQUENCE [LARGE SCALE GENOMIC DNA]</scope>
    <source>
        <strain evidence="1 2">Xinb3</strain>
        <tissue evidence="1">Complete organism</tissue>
    </source>
</reference>
<sequence length="49" mass="5610">MHPATVSVFLFVSLMENDETSECFLIVRQAVQRITVGPHSICLYVKRSR</sequence>
<keyword evidence="2" id="KW-1185">Reference proteome</keyword>
<gene>
    <name evidence="1" type="ORF">APZ42_025563</name>
</gene>
<dbReference type="Proteomes" id="UP000076858">
    <property type="component" value="Unassembled WGS sequence"/>
</dbReference>
<dbReference type="AlphaFoldDB" id="A0A164SYR9"/>
<proteinExistence type="predicted"/>